<protein>
    <recommendedName>
        <fullName evidence="3">C2H2-type domain-containing protein</fullName>
    </recommendedName>
</protein>
<dbReference type="PROSITE" id="PS50157">
    <property type="entry name" value="ZINC_FINGER_C2H2_2"/>
    <property type="match status" value="1"/>
</dbReference>
<evidence type="ECO:0000256" key="1">
    <source>
        <dbReference type="PROSITE-ProRule" id="PRU00042"/>
    </source>
</evidence>
<sequence>MQPATDDNWTNEMTTNPYTFGNLLFPDLGFEGLAEVGHPYVHAPIVQCNPPTPKLHSPNGFHDHEPGPSDYSPVQGTDLLQPNILTGVNRGTDFTDFVFNEKHVNLNLVGLGFSDGATASNNVNLDINQLRSGIDTAQKSTIFDFLPPTNPQPLVGDMSFNGVSLTTSGAYYGPGVPHANDISEPSQFIVPTLAPVNIGQPQNASPDDRHSCDSCEKSFTRNGDLNRHVRRFHTRSPAAHYCPVPGCNKSRAPFRGYTRDDKVKEHYRKKHVGITSTVANHTIT</sequence>
<dbReference type="InterPro" id="IPR013087">
    <property type="entry name" value="Znf_C2H2_type"/>
</dbReference>
<organism evidence="4 5">
    <name type="scientific">Phlyctema vagabunda</name>
    <dbReference type="NCBI Taxonomy" id="108571"/>
    <lineage>
        <taxon>Eukaryota</taxon>
        <taxon>Fungi</taxon>
        <taxon>Dikarya</taxon>
        <taxon>Ascomycota</taxon>
        <taxon>Pezizomycotina</taxon>
        <taxon>Leotiomycetes</taxon>
        <taxon>Helotiales</taxon>
        <taxon>Dermateaceae</taxon>
        <taxon>Phlyctema</taxon>
    </lineage>
</organism>
<evidence type="ECO:0000313" key="5">
    <source>
        <dbReference type="Proteomes" id="UP001629113"/>
    </source>
</evidence>
<dbReference type="InterPro" id="IPR036236">
    <property type="entry name" value="Znf_C2H2_sf"/>
</dbReference>
<dbReference type="Proteomes" id="UP001629113">
    <property type="component" value="Unassembled WGS sequence"/>
</dbReference>
<reference evidence="4 5" key="1">
    <citation type="submission" date="2024-06" db="EMBL/GenBank/DDBJ databases">
        <title>Complete genome of Phlyctema vagabunda strain 19-DSS-EL-015.</title>
        <authorList>
            <person name="Fiorenzani C."/>
        </authorList>
    </citation>
    <scope>NUCLEOTIDE SEQUENCE [LARGE SCALE GENOMIC DNA]</scope>
    <source>
        <strain evidence="4 5">19-DSS-EL-015</strain>
    </source>
</reference>
<gene>
    <name evidence="4" type="ORF">PVAG01_04130</name>
</gene>
<keyword evidence="1" id="KW-0479">Metal-binding</keyword>
<name>A0ABR4PNF3_9HELO</name>
<keyword evidence="1" id="KW-0862">Zinc</keyword>
<dbReference type="SMART" id="SM00355">
    <property type="entry name" value="ZnF_C2H2"/>
    <property type="match status" value="2"/>
</dbReference>
<proteinExistence type="predicted"/>
<dbReference type="SUPFAM" id="SSF57667">
    <property type="entry name" value="beta-beta-alpha zinc fingers"/>
    <property type="match status" value="1"/>
</dbReference>
<feature type="domain" description="C2H2-type" evidence="3">
    <location>
        <begin position="210"/>
        <end position="238"/>
    </location>
</feature>
<keyword evidence="1" id="KW-0863">Zinc-finger</keyword>
<keyword evidence="5" id="KW-1185">Reference proteome</keyword>
<evidence type="ECO:0000259" key="3">
    <source>
        <dbReference type="PROSITE" id="PS50157"/>
    </source>
</evidence>
<dbReference type="PROSITE" id="PS00028">
    <property type="entry name" value="ZINC_FINGER_C2H2_1"/>
    <property type="match status" value="1"/>
</dbReference>
<dbReference type="Gene3D" id="3.30.160.60">
    <property type="entry name" value="Classic Zinc Finger"/>
    <property type="match status" value="1"/>
</dbReference>
<comment type="caution">
    <text evidence="4">The sequence shown here is derived from an EMBL/GenBank/DDBJ whole genome shotgun (WGS) entry which is preliminary data.</text>
</comment>
<dbReference type="EMBL" id="JBFCZG010000003">
    <property type="protein sequence ID" value="KAL3424849.1"/>
    <property type="molecule type" value="Genomic_DNA"/>
</dbReference>
<feature type="region of interest" description="Disordered" evidence="2">
    <location>
        <begin position="51"/>
        <end position="77"/>
    </location>
</feature>
<evidence type="ECO:0000313" key="4">
    <source>
        <dbReference type="EMBL" id="KAL3424849.1"/>
    </source>
</evidence>
<accession>A0ABR4PNF3</accession>
<evidence type="ECO:0000256" key="2">
    <source>
        <dbReference type="SAM" id="MobiDB-lite"/>
    </source>
</evidence>